<organism evidence="3 4">
    <name type="scientific">Lachnellula hyalina</name>
    <dbReference type="NCBI Taxonomy" id="1316788"/>
    <lineage>
        <taxon>Eukaryota</taxon>
        <taxon>Fungi</taxon>
        <taxon>Dikarya</taxon>
        <taxon>Ascomycota</taxon>
        <taxon>Pezizomycotina</taxon>
        <taxon>Leotiomycetes</taxon>
        <taxon>Helotiales</taxon>
        <taxon>Lachnaceae</taxon>
        <taxon>Lachnellula</taxon>
    </lineage>
</organism>
<dbReference type="GO" id="GO:0043531">
    <property type="term" value="F:ADP binding"/>
    <property type="evidence" value="ECO:0007669"/>
    <property type="project" value="InterPro"/>
</dbReference>
<evidence type="ECO:0000259" key="2">
    <source>
        <dbReference type="Pfam" id="PF06985"/>
    </source>
</evidence>
<feature type="domain" description="Heterokaryon incompatibility" evidence="2">
    <location>
        <begin position="28"/>
        <end position="119"/>
    </location>
</feature>
<proteinExistence type="predicted"/>
<sequence>MSLIRLLQRKPDGEIVFREPTSGEVPAYAILSHTWGEEEVIYQDLKKGKDKSKTVNKAGWGKIQFCAKQALVDGLEYFWVDTCCIDKKNAVELGAAINSMFRWYQNAARCYVYLTDVSKPDTGTDNQRAWEKAFRESRWFTRGWTLQELIAPRLVDFFSFEGKRLGNKSSFESTIHQITGIANKALRGDALSNFSIKERRSWAERRNTTIEEDEAYCLIGIFDVSMVPNYGERRDRAFRRLEEEIHKLYKGIDFEQHTIELNLASFPIAVQLIGREKELSKMHELLQGQNSRSCAVLHGLGGVGKTQLAITYAKRHKEKYAAIFWLNASDEDSLKLSFQGIAQQVLRHYPSTTTLSSIDQDKDLDQVVSAVKAWLDFSRNTRWLMIYDNLDNPKAPNNPDASAVDIRQFLPQSDHGSVIITTRSARVSQGERIHIQKLLDIKDSLEILSNMSGRKDIGNDPNAIALVKELDGLPLALSTAGAYLEHVTTSFSDYLRLYKTSWLKLQTTSPLLDSYEDRTLHTTWQITFDRIQQQNGASAILLKLWAYFDRQDLWFDLLRHANSADDEWIQKLTEDELSFNEAITLLCTFGLVNPDRPSQQKVGSGGYSIHSCIHSWTVFVLNKEWDKSFAYLALTCVALEVPNPDKKDWCLLQRRLLQHATRQAPFIVDGKVDVDRLHWALYSLGKLYADQGKLAGAEKMYIQALQSKEALGPNHILTLTTVNNLGNVYTNQGKLAKAEKMLVQALQGKEEALGPDHILTLNTVNSLGSLYSDQGNLAKAKKMFVQALQGYKEALGPDHTLTLSMVNNLGSVYYQQGKVAEAKKMYIQAQEGYNKALGPDHILTIHTVYNLGLLYASQGKLVEAEKMYFRALRGFEDALGLEFASSHLLPLQNMIALGDLFSQTDRKDMAKTMYNRALSGYTTVQGPSSDMCKQVENRLQALQITSAESEPGAAKSRGVFLDV</sequence>
<evidence type="ECO:0000313" key="3">
    <source>
        <dbReference type="EMBL" id="TVY23184.1"/>
    </source>
</evidence>
<dbReference type="InterPro" id="IPR019734">
    <property type="entry name" value="TPR_rpt"/>
</dbReference>
<dbReference type="Pfam" id="PF06985">
    <property type="entry name" value="HET"/>
    <property type="match status" value="1"/>
</dbReference>
<dbReference type="Gene3D" id="1.25.40.10">
    <property type="entry name" value="Tetratricopeptide repeat domain"/>
    <property type="match status" value="2"/>
</dbReference>
<dbReference type="InterPro" id="IPR010730">
    <property type="entry name" value="HET"/>
</dbReference>
<evidence type="ECO:0000259" key="1">
    <source>
        <dbReference type="Pfam" id="PF00931"/>
    </source>
</evidence>
<dbReference type="SMART" id="SM00028">
    <property type="entry name" value="TPR"/>
    <property type="match status" value="5"/>
</dbReference>
<evidence type="ECO:0000313" key="4">
    <source>
        <dbReference type="Proteomes" id="UP000431533"/>
    </source>
</evidence>
<dbReference type="InterPro" id="IPR027417">
    <property type="entry name" value="P-loop_NTPase"/>
</dbReference>
<name>A0A8H8TUU1_9HELO</name>
<dbReference type="InterPro" id="IPR011990">
    <property type="entry name" value="TPR-like_helical_dom_sf"/>
</dbReference>
<dbReference type="PANTHER" id="PTHR10622:SF13">
    <property type="entry name" value="NACHT DOMAIN-CONTAINING PROTEIN"/>
    <property type="match status" value="1"/>
</dbReference>
<dbReference type="PANTHER" id="PTHR10622">
    <property type="entry name" value="HET DOMAIN-CONTAINING PROTEIN"/>
    <property type="match status" value="1"/>
</dbReference>
<reference evidence="3 4" key="1">
    <citation type="submission" date="2018-05" db="EMBL/GenBank/DDBJ databases">
        <title>Genome sequencing and assembly of the regulated plant pathogen Lachnellula willkommii and related sister species for the development of diagnostic species identification markers.</title>
        <authorList>
            <person name="Giroux E."/>
            <person name="Bilodeau G."/>
        </authorList>
    </citation>
    <scope>NUCLEOTIDE SEQUENCE [LARGE SCALE GENOMIC DNA]</scope>
    <source>
        <strain evidence="3 4">CBS 185.66</strain>
    </source>
</reference>
<dbReference type="Pfam" id="PF13374">
    <property type="entry name" value="TPR_10"/>
    <property type="match status" value="1"/>
</dbReference>
<comment type="caution">
    <text evidence="3">The sequence shown here is derived from an EMBL/GenBank/DDBJ whole genome shotgun (WGS) entry which is preliminary data.</text>
</comment>
<dbReference type="AlphaFoldDB" id="A0A8H8TUU1"/>
<dbReference type="Gene3D" id="3.40.50.300">
    <property type="entry name" value="P-loop containing nucleotide triphosphate hydrolases"/>
    <property type="match status" value="1"/>
</dbReference>
<gene>
    <name evidence="3" type="primary">HET-E1_4</name>
    <name evidence="3" type="ORF">LHYA1_G008554</name>
</gene>
<accession>A0A8H8TUU1</accession>
<dbReference type="InterPro" id="IPR002182">
    <property type="entry name" value="NB-ARC"/>
</dbReference>
<dbReference type="OrthoDB" id="674604at2759"/>
<dbReference type="Pfam" id="PF13424">
    <property type="entry name" value="TPR_12"/>
    <property type="match status" value="2"/>
</dbReference>
<keyword evidence="4" id="KW-1185">Reference proteome</keyword>
<dbReference type="GeneID" id="41988752"/>
<dbReference type="SUPFAM" id="SSF52540">
    <property type="entry name" value="P-loop containing nucleoside triphosphate hydrolases"/>
    <property type="match status" value="1"/>
</dbReference>
<dbReference type="Proteomes" id="UP000431533">
    <property type="component" value="Unassembled WGS sequence"/>
</dbReference>
<dbReference type="SUPFAM" id="SSF48452">
    <property type="entry name" value="TPR-like"/>
    <property type="match status" value="1"/>
</dbReference>
<dbReference type="PRINTS" id="PR00364">
    <property type="entry name" value="DISEASERSIST"/>
</dbReference>
<dbReference type="RefSeq" id="XP_031001972.1">
    <property type="nucleotide sequence ID" value="XM_031153474.1"/>
</dbReference>
<dbReference type="Pfam" id="PF00931">
    <property type="entry name" value="NB-ARC"/>
    <property type="match status" value="1"/>
</dbReference>
<feature type="domain" description="NB-ARC" evidence="1">
    <location>
        <begin position="276"/>
        <end position="456"/>
    </location>
</feature>
<protein>
    <submittedName>
        <fullName evidence="3">Vegetative incompatibility protein HET-E-1</fullName>
    </submittedName>
</protein>
<dbReference type="EMBL" id="QGMH01000197">
    <property type="protein sequence ID" value="TVY23184.1"/>
    <property type="molecule type" value="Genomic_DNA"/>
</dbReference>